<dbReference type="Pfam" id="PF11221">
    <property type="entry name" value="Med21"/>
    <property type="match status" value="1"/>
</dbReference>
<evidence type="ECO:0008006" key="6">
    <source>
        <dbReference type="Google" id="ProtNLM"/>
    </source>
</evidence>
<comment type="subcellular location">
    <subcellularLocation>
        <location evidence="1">Nucleus</location>
    </subcellularLocation>
</comment>
<evidence type="ECO:0000256" key="3">
    <source>
        <dbReference type="ARBA" id="ARBA00023163"/>
    </source>
</evidence>
<evidence type="ECO:0000256" key="4">
    <source>
        <dbReference type="ARBA" id="ARBA00023242"/>
    </source>
</evidence>
<gene>
    <name evidence="5" type="ORF">LAMO00422_LOCUS987</name>
</gene>
<dbReference type="GO" id="GO:0016592">
    <property type="term" value="C:mediator complex"/>
    <property type="evidence" value="ECO:0007669"/>
    <property type="project" value="InterPro"/>
</dbReference>
<sequence length="137" mass="15799">METETFDAITQIQAYIRQISKTFEITIHELHNFKFQDTKEQDTMPTSLNADQSKLIKARADLIFQKIKEADLLMGSLPSHFESEKEQLEVIRQLQKENEIAGEKLAQATQLAAEWQKKVSDRIKQVAREAAIDRNPV</sequence>
<dbReference type="EMBL" id="HBEM01001341">
    <property type="protein sequence ID" value="CAD8429950.1"/>
    <property type="molecule type" value="Transcribed_RNA"/>
</dbReference>
<keyword evidence="4" id="KW-0539">Nucleus</keyword>
<evidence type="ECO:0000256" key="2">
    <source>
        <dbReference type="ARBA" id="ARBA00023015"/>
    </source>
</evidence>
<proteinExistence type="predicted"/>
<dbReference type="Gene3D" id="6.10.280.10">
    <property type="entry name" value="Mediator complex, subunit Med21"/>
    <property type="match status" value="1"/>
</dbReference>
<accession>A0A7S0CRB1</accession>
<protein>
    <recommendedName>
        <fullName evidence="6">Mediator of RNA polymerase II transcription subunit 21</fullName>
    </recommendedName>
</protein>
<dbReference type="SUPFAM" id="SSF140718">
    <property type="entry name" value="Mediator hinge subcomplex-like"/>
    <property type="match status" value="1"/>
</dbReference>
<dbReference type="InterPro" id="IPR037212">
    <property type="entry name" value="Med7/Med21-like"/>
</dbReference>
<dbReference type="InterPro" id="IPR021384">
    <property type="entry name" value="Mediator_Med21"/>
</dbReference>
<evidence type="ECO:0000313" key="5">
    <source>
        <dbReference type="EMBL" id="CAD8429950.1"/>
    </source>
</evidence>
<dbReference type="AlphaFoldDB" id="A0A7S0CRB1"/>
<keyword evidence="2" id="KW-0805">Transcription regulation</keyword>
<keyword evidence="3" id="KW-0804">Transcription</keyword>
<organism evidence="5">
    <name type="scientific">Amorphochlora amoebiformis</name>
    <dbReference type="NCBI Taxonomy" id="1561963"/>
    <lineage>
        <taxon>Eukaryota</taxon>
        <taxon>Sar</taxon>
        <taxon>Rhizaria</taxon>
        <taxon>Cercozoa</taxon>
        <taxon>Chlorarachniophyceae</taxon>
        <taxon>Amorphochlora</taxon>
    </lineage>
</organism>
<reference evidence="5" key="1">
    <citation type="submission" date="2021-01" db="EMBL/GenBank/DDBJ databases">
        <authorList>
            <person name="Corre E."/>
            <person name="Pelletier E."/>
            <person name="Niang G."/>
            <person name="Scheremetjew M."/>
            <person name="Finn R."/>
            <person name="Kale V."/>
            <person name="Holt S."/>
            <person name="Cochrane G."/>
            <person name="Meng A."/>
            <person name="Brown T."/>
            <person name="Cohen L."/>
        </authorList>
    </citation>
    <scope>NUCLEOTIDE SEQUENCE</scope>
    <source>
        <strain evidence="5">CCMP2058</strain>
    </source>
</reference>
<evidence type="ECO:0000256" key="1">
    <source>
        <dbReference type="ARBA" id="ARBA00004123"/>
    </source>
</evidence>
<name>A0A7S0CRB1_9EUKA</name>